<organism evidence="2 3">
    <name type="scientific">Tanacetum coccineum</name>
    <dbReference type="NCBI Taxonomy" id="301880"/>
    <lineage>
        <taxon>Eukaryota</taxon>
        <taxon>Viridiplantae</taxon>
        <taxon>Streptophyta</taxon>
        <taxon>Embryophyta</taxon>
        <taxon>Tracheophyta</taxon>
        <taxon>Spermatophyta</taxon>
        <taxon>Magnoliopsida</taxon>
        <taxon>eudicotyledons</taxon>
        <taxon>Gunneridae</taxon>
        <taxon>Pentapetalae</taxon>
        <taxon>asterids</taxon>
        <taxon>campanulids</taxon>
        <taxon>Asterales</taxon>
        <taxon>Asteraceae</taxon>
        <taxon>Asteroideae</taxon>
        <taxon>Anthemideae</taxon>
        <taxon>Anthemidinae</taxon>
        <taxon>Tanacetum</taxon>
    </lineage>
</organism>
<accession>A0ABQ5ACC9</accession>
<evidence type="ECO:0000259" key="1">
    <source>
        <dbReference type="Pfam" id="PF07727"/>
    </source>
</evidence>
<dbReference type="Proteomes" id="UP001151760">
    <property type="component" value="Unassembled WGS sequence"/>
</dbReference>
<comment type="caution">
    <text evidence="2">The sequence shown here is derived from an EMBL/GenBank/DDBJ whole genome shotgun (WGS) entry which is preliminary data.</text>
</comment>
<reference evidence="2" key="1">
    <citation type="journal article" date="2022" name="Int. J. Mol. Sci.">
        <title>Draft Genome of Tanacetum Coccineum: Genomic Comparison of Closely Related Tanacetum-Family Plants.</title>
        <authorList>
            <person name="Yamashiro T."/>
            <person name="Shiraishi A."/>
            <person name="Nakayama K."/>
            <person name="Satake H."/>
        </authorList>
    </citation>
    <scope>NUCLEOTIDE SEQUENCE</scope>
</reference>
<evidence type="ECO:0000313" key="3">
    <source>
        <dbReference type="Proteomes" id="UP001151760"/>
    </source>
</evidence>
<gene>
    <name evidence="2" type="ORF">Tco_0820441</name>
</gene>
<protein>
    <submittedName>
        <fullName evidence="2">Retrovirus-related pol polyprotein from transposon TNT 1-94</fullName>
    </submittedName>
</protein>
<evidence type="ECO:0000313" key="2">
    <source>
        <dbReference type="EMBL" id="GJS99271.1"/>
    </source>
</evidence>
<name>A0ABQ5ACC9_9ASTR</name>
<dbReference type="InterPro" id="IPR013103">
    <property type="entry name" value="RVT_2"/>
</dbReference>
<proteinExistence type="predicted"/>
<keyword evidence="3" id="KW-1185">Reference proteome</keyword>
<sequence length="654" mass="74022">MAVEVLQTLKYRGGQLNAAPVLEDFQDRPDDEDDTRSSEEYMNDLEEEYQARSLLAKSKRLLVKDINSFISITFQPKLLHSSEHKLELRHTKDFEAKYNKVTAKLALLSSSASTPSSSSGKNKGLIAETYDWDEEEMSSDNNEVTEVKALMALSKEEKVYFISEQIPTQKKKILGIDQLIEDTSSFGLKDQVFVKSSADNSEVSITSSNKPKLFKAEDSTMSNHDTNEHPLPPLKKLIGAEHVYGPKTIKSILKLKSTFKVETLKGITINKPSSAPARGNKSSLISKTNSAPASKLKNVKMEDDPPLAIVMKELNELKLQISKNKSSYFRNKISQLCKRTNHRTCDHAEFMSFMNINQYHTGQGESSSRSRPARLAIPFPFCIHSGYNDHKSDDCVYYPICEICGSYDHDNHGHNKIISLRKRINPRNPQHVTKNYETRGNNVHTTFDHNDIEWFRKREVLQATKVESFKARHPAPVARLEAIRIFLAFSTYINFIVFQMNVNSTFLNDKLKEEAYVKQPLVNTPIVPPNMLGPDLNGKAVNESQYRGTEGMYGNHYTYITEGYGYGIVFKRGGKIKQSERNISINKERDVNDLLRMYDKIGSSVNTPIMSPNMLGSDLNDKAVNESQYRGMIGSLMNLTARRPDIQFSTALIA</sequence>
<reference evidence="2" key="2">
    <citation type="submission" date="2022-01" db="EMBL/GenBank/DDBJ databases">
        <authorList>
            <person name="Yamashiro T."/>
            <person name="Shiraishi A."/>
            <person name="Satake H."/>
            <person name="Nakayama K."/>
        </authorList>
    </citation>
    <scope>NUCLEOTIDE SEQUENCE</scope>
</reference>
<dbReference type="Pfam" id="PF07727">
    <property type="entry name" value="RVT_2"/>
    <property type="match status" value="1"/>
</dbReference>
<feature type="domain" description="Reverse transcriptase Ty1/copia-type" evidence="1">
    <location>
        <begin position="473"/>
        <end position="521"/>
    </location>
</feature>
<dbReference type="EMBL" id="BQNB010012106">
    <property type="protein sequence ID" value="GJS99271.1"/>
    <property type="molecule type" value="Genomic_DNA"/>
</dbReference>